<dbReference type="EMBL" id="JH930470">
    <property type="protein sequence ID" value="EKM57450.1"/>
    <property type="molecule type" value="Genomic_DNA"/>
</dbReference>
<dbReference type="InParanoid" id="K5WDU3"/>
<evidence type="ECO:0000313" key="1">
    <source>
        <dbReference type="EMBL" id="EKM57450.1"/>
    </source>
</evidence>
<dbReference type="GeneID" id="18910853"/>
<keyword evidence="2" id="KW-1185">Reference proteome</keyword>
<dbReference type="AlphaFoldDB" id="K5WDU3"/>
<dbReference type="KEGG" id="pco:PHACADRAFT_192598"/>
<dbReference type="HOGENOM" id="CLU_2251009_0_0_1"/>
<protein>
    <submittedName>
        <fullName evidence="1">Uncharacterized protein</fullName>
    </submittedName>
</protein>
<name>K5WDU3_PHACS</name>
<dbReference type="RefSeq" id="XP_007392802.1">
    <property type="nucleotide sequence ID" value="XM_007392740.1"/>
</dbReference>
<proteinExistence type="predicted"/>
<organism evidence="1 2">
    <name type="scientific">Phanerochaete carnosa (strain HHB-10118-sp)</name>
    <name type="common">White-rot fungus</name>
    <name type="synonym">Peniophora carnosa</name>
    <dbReference type="NCBI Taxonomy" id="650164"/>
    <lineage>
        <taxon>Eukaryota</taxon>
        <taxon>Fungi</taxon>
        <taxon>Dikarya</taxon>
        <taxon>Basidiomycota</taxon>
        <taxon>Agaricomycotina</taxon>
        <taxon>Agaricomycetes</taxon>
        <taxon>Polyporales</taxon>
        <taxon>Phanerochaetaceae</taxon>
        <taxon>Phanerochaete</taxon>
    </lineage>
</organism>
<gene>
    <name evidence="1" type="ORF">PHACADRAFT_192598</name>
</gene>
<sequence>MTLRRPAQRYSCTAAIGMYSTRSTSGGYGDAAAVSFPGWTATIASRTRSWKFETPTPLNVVYTVASGAVDDHINDLSVGSQVPARQNIYNILVHLTSLTVRPLW</sequence>
<accession>K5WDU3</accession>
<dbReference type="Proteomes" id="UP000008370">
    <property type="component" value="Unassembled WGS sequence"/>
</dbReference>
<reference evidence="1 2" key="1">
    <citation type="journal article" date="2012" name="BMC Genomics">
        <title>Comparative genomics of the white-rot fungi, Phanerochaete carnosa and P. chrysosporium, to elucidate the genetic basis of the distinct wood types they colonize.</title>
        <authorList>
            <person name="Suzuki H."/>
            <person name="MacDonald J."/>
            <person name="Syed K."/>
            <person name="Salamov A."/>
            <person name="Hori C."/>
            <person name="Aerts A."/>
            <person name="Henrissat B."/>
            <person name="Wiebenga A."/>
            <person name="vanKuyk P.A."/>
            <person name="Barry K."/>
            <person name="Lindquist E."/>
            <person name="LaButti K."/>
            <person name="Lapidus A."/>
            <person name="Lucas S."/>
            <person name="Coutinho P."/>
            <person name="Gong Y."/>
            <person name="Samejima M."/>
            <person name="Mahadevan R."/>
            <person name="Abou-Zaid M."/>
            <person name="de Vries R.P."/>
            <person name="Igarashi K."/>
            <person name="Yadav J.S."/>
            <person name="Grigoriev I.V."/>
            <person name="Master E.R."/>
        </authorList>
    </citation>
    <scope>NUCLEOTIDE SEQUENCE [LARGE SCALE GENOMIC DNA]</scope>
    <source>
        <strain evidence="1 2">HHB-10118-sp</strain>
    </source>
</reference>
<evidence type="ECO:0000313" key="2">
    <source>
        <dbReference type="Proteomes" id="UP000008370"/>
    </source>
</evidence>